<feature type="chain" id="PRO_5015740839" description="Secreted protein" evidence="1">
    <location>
        <begin position="21"/>
        <end position="73"/>
    </location>
</feature>
<dbReference type="Proteomes" id="UP000240493">
    <property type="component" value="Unassembled WGS sequence"/>
</dbReference>
<evidence type="ECO:0000313" key="3">
    <source>
        <dbReference type="Proteomes" id="UP000240493"/>
    </source>
</evidence>
<keyword evidence="3" id="KW-1185">Reference proteome</keyword>
<organism evidence="2 3">
    <name type="scientific">Trichoderma asperellum (strain ATCC 204424 / CBS 433.97 / NBRC 101777)</name>
    <dbReference type="NCBI Taxonomy" id="1042311"/>
    <lineage>
        <taxon>Eukaryota</taxon>
        <taxon>Fungi</taxon>
        <taxon>Dikarya</taxon>
        <taxon>Ascomycota</taxon>
        <taxon>Pezizomycotina</taxon>
        <taxon>Sordariomycetes</taxon>
        <taxon>Hypocreomycetidae</taxon>
        <taxon>Hypocreales</taxon>
        <taxon>Hypocreaceae</taxon>
        <taxon>Trichoderma</taxon>
    </lineage>
</organism>
<name>A0A2T3YT13_TRIA4</name>
<dbReference type="AlphaFoldDB" id="A0A2T3YT13"/>
<gene>
    <name evidence="2" type="ORF">M441DRAFT_292735</name>
</gene>
<evidence type="ECO:0000256" key="1">
    <source>
        <dbReference type="SAM" id="SignalP"/>
    </source>
</evidence>
<dbReference type="EMBL" id="KZ679273">
    <property type="protein sequence ID" value="PTB35712.1"/>
    <property type="molecule type" value="Genomic_DNA"/>
</dbReference>
<keyword evidence="1" id="KW-0732">Signal</keyword>
<accession>A0A2T3YT13</accession>
<protein>
    <recommendedName>
        <fullName evidence="4">Secreted protein</fullName>
    </recommendedName>
</protein>
<feature type="signal peptide" evidence="1">
    <location>
        <begin position="1"/>
        <end position="20"/>
    </location>
</feature>
<sequence>MPLLFRLSLFAAESINVARAALPVPFCRSHASRHPSNLYTFCASMQYLLVGQTRETQRWGLKGGGPPLTALRR</sequence>
<evidence type="ECO:0008006" key="4">
    <source>
        <dbReference type="Google" id="ProtNLM"/>
    </source>
</evidence>
<proteinExistence type="predicted"/>
<reference evidence="2 3" key="1">
    <citation type="submission" date="2016-07" db="EMBL/GenBank/DDBJ databases">
        <title>Multiple horizontal gene transfer events from other fungi enriched the ability of initially mycotrophic Trichoderma (Ascomycota) to feed on dead plant biomass.</title>
        <authorList>
            <consortium name="DOE Joint Genome Institute"/>
            <person name="Aerts A."/>
            <person name="Atanasova L."/>
            <person name="Chenthamara K."/>
            <person name="Zhang J."/>
            <person name="Grujic M."/>
            <person name="Henrissat B."/>
            <person name="Kuo A."/>
            <person name="Salamov A."/>
            <person name="Lipzen A."/>
            <person name="Labutti K."/>
            <person name="Barry K."/>
            <person name="Miao Y."/>
            <person name="Rahimi M.J."/>
            <person name="Shen Q."/>
            <person name="Grigoriev I.V."/>
            <person name="Kubicek C.P."/>
            <person name="Druzhinina I.S."/>
        </authorList>
    </citation>
    <scope>NUCLEOTIDE SEQUENCE [LARGE SCALE GENOMIC DNA]</scope>
    <source>
        <strain evidence="2 3">CBS 433.97</strain>
    </source>
</reference>
<evidence type="ECO:0000313" key="2">
    <source>
        <dbReference type="EMBL" id="PTB35712.1"/>
    </source>
</evidence>